<evidence type="ECO:0000256" key="1">
    <source>
        <dbReference type="ARBA" id="ARBA00004141"/>
    </source>
</evidence>
<feature type="transmembrane region" description="Helical" evidence="5">
    <location>
        <begin position="215"/>
        <end position="235"/>
    </location>
</feature>
<dbReference type="KEGG" id="ttz:FHG85_05740"/>
<dbReference type="GO" id="GO:0016020">
    <property type="term" value="C:membrane"/>
    <property type="evidence" value="ECO:0007669"/>
    <property type="project" value="UniProtKB-SubCell"/>
</dbReference>
<protein>
    <submittedName>
        <fullName evidence="7">MFS transporter</fullName>
    </submittedName>
</protein>
<evidence type="ECO:0000256" key="5">
    <source>
        <dbReference type="SAM" id="Phobius"/>
    </source>
</evidence>
<feature type="transmembrane region" description="Helical" evidence="5">
    <location>
        <begin position="140"/>
        <end position="159"/>
    </location>
</feature>
<gene>
    <name evidence="7" type="ORF">FHG85_05740</name>
</gene>
<dbReference type="Pfam" id="PF07690">
    <property type="entry name" value="MFS_1"/>
    <property type="match status" value="1"/>
</dbReference>
<evidence type="ECO:0000313" key="7">
    <source>
        <dbReference type="EMBL" id="QKG79782.1"/>
    </source>
</evidence>
<feature type="domain" description="Major facilitator superfamily (MFS) profile" evidence="6">
    <location>
        <begin position="1"/>
        <end position="387"/>
    </location>
</feature>
<dbReference type="GO" id="GO:0022857">
    <property type="term" value="F:transmembrane transporter activity"/>
    <property type="evidence" value="ECO:0007669"/>
    <property type="project" value="InterPro"/>
</dbReference>
<dbReference type="SUPFAM" id="SSF103473">
    <property type="entry name" value="MFS general substrate transporter"/>
    <property type="match status" value="1"/>
</dbReference>
<keyword evidence="3 5" id="KW-1133">Transmembrane helix</keyword>
<dbReference type="RefSeq" id="WP_173073881.1">
    <property type="nucleotide sequence ID" value="NZ_CP041345.1"/>
</dbReference>
<evidence type="ECO:0000313" key="8">
    <source>
        <dbReference type="Proteomes" id="UP000500961"/>
    </source>
</evidence>
<accession>A0A7D4C8T2</accession>
<feature type="transmembrane region" description="Helical" evidence="5">
    <location>
        <begin position="279"/>
        <end position="296"/>
    </location>
</feature>
<feature type="transmembrane region" description="Helical" evidence="5">
    <location>
        <begin position="38"/>
        <end position="59"/>
    </location>
</feature>
<evidence type="ECO:0000256" key="4">
    <source>
        <dbReference type="ARBA" id="ARBA00023136"/>
    </source>
</evidence>
<dbReference type="Gene3D" id="1.20.1250.20">
    <property type="entry name" value="MFS general substrate transporter like domains"/>
    <property type="match status" value="1"/>
</dbReference>
<feature type="transmembrane region" description="Helical" evidence="5">
    <location>
        <begin position="302"/>
        <end position="320"/>
    </location>
</feature>
<proteinExistence type="predicted"/>
<comment type="subcellular location">
    <subcellularLocation>
        <location evidence="1">Membrane</location>
        <topology evidence="1">Multi-pass membrane protein</topology>
    </subcellularLocation>
</comment>
<evidence type="ECO:0000256" key="2">
    <source>
        <dbReference type="ARBA" id="ARBA00022692"/>
    </source>
</evidence>
<dbReference type="PANTHER" id="PTHR23530">
    <property type="entry name" value="TRANSPORT PROTEIN-RELATED"/>
    <property type="match status" value="1"/>
</dbReference>
<feature type="transmembrane region" description="Helical" evidence="5">
    <location>
        <begin position="12"/>
        <end position="32"/>
    </location>
</feature>
<dbReference type="PROSITE" id="PS00216">
    <property type="entry name" value="SUGAR_TRANSPORT_1"/>
    <property type="match status" value="1"/>
</dbReference>
<evidence type="ECO:0000256" key="3">
    <source>
        <dbReference type="ARBA" id="ARBA00022989"/>
    </source>
</evidence>
<dbReference type="InterPro" id="IPR053160">
    <property type="entry name" value="MFS_DHA3_Transporter"/>
</dbReference>
<feature type="transmembrane region" description="Helical" evidence="5">
    <location>
        <begin position="363"/>
        <end position="384"/>
    </location>
</feature>
<keyword evidence="8" id="KW-1185">Reference proteome</keyword>
<sequence length="400" mass="44352">MDNAFRHNLIRLYVLKVSHWFMLIMPIAVLFYKANGLSVSQIFILQSVHSLSIVLLEIPSGYFADVLGRKNTITVGAILGFVGFAIYSMTYGFWGFLFAEIVLGLGQSMISGADSALLYDSLAERKKQDDYIKHEGRMTSVGNFAEATAGILGGLLAALSIRYPYYGQALVAFTAIPAALTLIEPKNEINRLELGWKQIVDVVRYAIIRNRKLRLNILLSSVVGASTLTMAWFVQPWLIRAETPIELFGAIWTVLNLLVGVAALYAYKIELRLGSVRTIAFIIVLLTLGFIATALFKSYWAISFIVIFYLVRGVATPILKDAINRLAPAAMRATILSVRNFIIRIIFSVWGPFYGWLTDRWSLALALATAGTVFAILSTLTFVAQLKGKRDNQTSNSKPS</sequence>
<dbReference type="InterPro" id="IPR005829">
    <property type="entry name" value="Sugar_transporter_CS"/>
</dbReference>
<keyword evidence="2 5" id="KW-0812">Transmembrane</keyword>
<dbReference type="EMBL" id="CP041345">
    <property type="protein sequence ID" value="QKG79782.1"/>
    <property type="molecule type" value="Genomic_DNA"/>
</dbReference>
<dbReference type="PROSITE" id="PS50850">
    <property type="entry name" value="MFS"/>
    <property type="match status" value="1"/>
</dbReference>
<feature type="transmembrane region" description="Helical" evidence="5">
    <location>
        <begin position="341"/>
        <end position="357"/>
    </location>
</feature>
<dbReference type="AlphaFoldDB" id="A0A7D4C8T2"/>
<dbReference type="PANTHER" id="PTHR23530:SF1">
    <property type="entry name" value="PERMEASE, MAJOR FACILITATOR SUPERFAMILY-RELATED"/>
    <property type="match status" value="1"/>
</dbReference>
<evidence type="ECO:0000259" key="6">
    <source>
        <dbReference type="PROSITE" id="PS50850"/>
    </source>
</evidence>
<keyword evidence="4 5" id="KW-0472">Membrane</keyword>
<feature type="transmembrane region" description="Helical" evidence="5">
    <location>
        <begin position="247"/>
        <end position="267"/>
    </location>
</feature>
<feature type="transmembrane region" description="Helical" evidence="5">
    <location>
        <begin position="71"/>
        <end position="90"/>
    </location>
</feature>
<dbReference type="InterPro" id="IPR011701">
    <property type="entry name" value="MFS"/>
</dbReference>
<name>A0A7D4C8T2_9BACT</name>
<dbReference type="Proteomes" id="UP000500961">
    <property type="component" value="Chromosome"/>
</dbReference>
<dbReference type="InterPro" id="IPR036259">
    <property type="entry name" value="MFS_trans_sf"/>
</dbReference>
<dbReference type="InterPro" id="IPR020846">
    <property type="entry name" value="MFS_dom"/>
</dbReference>
<organism evidence="7 8">
    <name type="scientific">Tenuifilum thalassicum</name>
    <dbReference type="NCBI Taxonomy" id="2590900"/>
    <lineage>
        <taxon>Bacteria</taxon>
        <taxon>Pseudomonadati</taxon>
        <taxon>Bacteroidota</taxon>
        <taxon>Bacteroidia</taxon>
        <taxon>Bacteroidales</taxon>
        <taxon>Tenuifilaceae</taxon>
        <taxon>Tenuifilum</taxon>
    </lineage>
</organism>
<reference evidence="7 8" key="1">
    <citation type="submission" date="2019-07" db="EMBL/GenBank/DDBJ databases">
        <title>Thalassofilum flectens gen. nov., sp. nov., a novel moderate thermophilic anaerobe from a shallow sea hot spring in Kunashir Island (Russia), representing a new family in the order Bacteroidales, and proposal of Thalassofilacea fam. nov.</title>
        <authorList>
            <person name="Kochetkova T.V."/>
            <person name="Podosokorskaya O.A."/>
            <person name="Novikov A."/>
            <person name="Elcheninov A.G."/>
            <person name="Toshchakov S.V."/>
            <person name="Kublanov I.V."/>
        </authorList>
    </citation>
    <scope>NUCLEOTIDE SEQUENCE [LARGE SCALE GENOMIC DNA]</scope>
    <source>
        <strain evidence="7 8">38-H</strain>
    </source>
</reference>